<evidence type="ECO:0000313" key="2">
    <source>
        <dbReference type="Proteomes" id="UP000019151"/>
    </source>
</evidence>
<dbReference type="OrthoDB" id="3429377at2"/>
<protein>
    <submittedName>
        <fullName evidence="1">Uncharacterized protein</fullName>
    </submittedName>
</protein>
<dbReference type="InParanoid" id="W0RI05"/>
<reference evidence="1 2" key="1">
    <citation type="journal article" date="2014" name="Genome Announc.">
        <title>Genome Sequence and Methylome of Soil Bacterium Gemmatirosa kalamazoonensis KBS708T, a Member of the Rarely Cultivated Gemmatimonadetes Phylum.</title>
        <authorList>
            <person name="Debruyn J.M."/>
            <person name="Radosevich M."/>
            <person name="Wommack K.E."/>
            <person name="Polson S.W."/>
            <person name="Hauser L.J."/>
            <person name="Fawaz M.N."/>
            <person name="Korlach J."/>
            <person name="Tsai Y.C."/>
        </authorList>
    </citation>
    <scope>NUCLEOTIDE SEQUENCE [LARGE SCALE GENOMIC DNA]</scope>
    <source>
        <strain evidence="1 2">KBS708</strain>
    </source>
</reference>
<organism evidence="1 2">
    <name type="scientific">Gemmatirosa kalamazoonensis</name>
    <dbReference type="NCBI Taxonomy" id="861299"/>
    <lineage>
        <taxon>Bacteria</taxon>
        <taxon>Pseudomonadati</taxon>
        <taxon>Gemmatimonadota</taxon>
        <taxon>Gemmatimonadia</taxon>
        <taxon>Gemmatimonadales</taxon>
        <taxon>Gemmatimonadaceae</taxon>
        <taxon>Gemmatirosa</taxon>
    </lineage>
</organism>
<gene>
    <name evidence="1" type="ORF">J421_1506</name>
</gene>
<dbReference type="AlphaFoldDB" id="W0RI05"/>
<evidence type="ECO:0000313" key="1">
    <source>
        <dbReference type="EMBL" id="AHG89043.1"/>
    </source>
</evidence>
<dbReference type="InterPro" id="IPR046179">
    <property type="entry name" value="DUF6188"/>
</dbReference>
<dbReference type="Proteomes" id="UP000019151">
    <property type="component" value="Chromosome"/>
</dbReference>
<accession>W0RI05</accession>
<dbReference type="Pfam" id="PF19686">
    <property type="entry name" value="DUF6188"/>
    <property type="match status" value="1"/>
</dbReference>
<sequence>MSATFEEHSDRHVWTLHDHRVTQLVVELGAARLVTWTLHASLDVRLGVPFVVRQADGDDRPADPDEPEQLAPLLTLVGRWLETLTATADGALVLAFSDGTELRIAADPRYEAWQVQGGGALEGLAYVGRPGGGTPW</sequence>
<name>W0RI05_9BACT</name>
<dbReference type="KEGG" id="gba:J421_1506"/>
<dbReference type="HOGENOM" id="CLU_1872449_0_0_0"/>
<proteinExistence type="predicted"/>
<dbReference type="EMBL" id="CP007128">
    <property type="protein sequence ID" value="AHG89043.1"/>
    <property type="molecule type" value="Genomic_DNA"/>
</dbReference>
<keyword evidence="2" id="KW-1185">Reference proteome</keyword>
<dbReference type="RefSeq" id="WP_025410558.1">
    <property type="nucleotide sequence ID" value="NZ_CP007128.1"/>
</dbReference>